<accession>A0A5J5BG61</accession>
<dbReference type="AlphaFoldDB" id="A0A5J5BG61"/>
<keyword evidence="11" id="KW-1185">Reference proteome</keyword>
<sequence>MDNMWVGFVTAIFLSAIILLYRNFRSRIRSSYRRRSPLPSGTLGWPLIGETIEFISCAYSDRPESFMDKRRRMYGKVFKSHIFGSPTIVSTDAESSILLINGSLQRRIHGLIGAFFKSPHLKAQITQDMQMYVQESMANWTDEHPIYIQDETKNIAFQVLVKALISLDPGGEMEFLKKQFQEFIAGLMSLPINVPGSRLYRSLQAKKKMVKLIHKIIQAKRIRGISGVPEDVAEVLLNDASEQLTDDLISDNMIDLMIPGEDSVPVLITLAIKYLSDCPAALQQLTDENMKLKRLKDQLGEPLSWNDYLSLPFTQTVITETLRMGNIIVGVMRKAMKDIEIKGYLIPEGWCAFAYFRSVHLDENHYDWPYQFNPWRWQDKETSNYSFTPFGGGQRLCPGLDLARLEASIFLYHFVTQFRWVAEADSIINFPTVRMKKRMPRASRIFSSSIDISEPLPETKLRLVDFHLCQKFSSRVTLMAGRNRIPRDAFDNRRGYPPEGHLVRGPLPRPLPPHPALLEEELEMQHVEIRNLLGENRRLVEDRIALQRELGAAKEELHRMNLAIGDIRAEQELRSRELIERGLKLEADLRATGPLKNEAAQLHAEVQKLNSIRQDLAGQVQTLKQDLAKFQSENKQIPRLRADIDGLHKELMHARSAIDYEKKASIEMMEHKQAMENNLVSMAREVEKLRAELANADARPWGAGGSYGMKFSSPEGVFPAPYGDGYGVHLGAADKGPLYGAGTASWGGFDKPRMTRR</sequence>
<dbReference type="InterPro" id="IPR001128">
    <property type="entry name" value="Cyt_P450"/>
</dbReference>
<evidence type="ECO:0000256" key="5">
    <source>
        <dbReference type="ARBA" id="ARBA00023002"/>
    </source>
</evidence>
<dbReference type="OrthoDB" id="2018286at2759"/>
<evidence type="ECO:0000313" key="11">
    <source>
        <dbReference type="Proteomes" id="UP000325577"/>
    </source>
</evidence>
<dbReference type="PRINTS" id="PR00463">
    <property type="entry name" value="EP450I"/>
</dbReference>
<dbReference type="PANTHER" id="PTHR24286">
    <property type="entry name" value="CYTOCHROME P450 26"/>
    <property type="match status" value="1"/>
</dbReference>
<feature type="coiled-coil region" evidence="8">
    <location>
        <begin position="606"/>
        <end position="633"/>
    </location>
</feature>
<comment type="cofactor">
    <cofactor evidence="7">
        <name>heme</name>
        <dbReference type="ChEBI" id="CHEBI:30413"/>
    </cofactor>
</comment>
<feature type="coiled-coil region" evidence="8">
    <location>
        <begin position="529"/>
        <end position="563"/>
    </location>
</feature>
<keyword evidence="5" id="KW-0560">Oxidoreductase</keyword>
<dbReference type="GO" id="GO:0010268">
    <property type="term" value="P:brassinosteroid homeostasis"/>
    <property type="evidence" value="ECO:0007669"/>
    <property type="project" value="TreeGrafter"/>
</dbReference>
<dbReference type="SUPFAM" id="SSF48264">
    <property type="entry name" value="Cytochrome P450"/>
    <property type="match status" value="1"/>
</dbReference>
<dbReference type="EMBL" id="CM018035">
    <property type="protein sequence ID" value="KAA8541694.1"/>
    <property type="molecule type" value="Genomic_DNA"/>
</dbReference>
<dbReference type="GO" id="GO:0016125">
    <property type="term" value="P:sterol metabolic process"/>
    <property type="evidence" value="ECO:0007669"/>
    <property type="project" value="TreeGrafter"/>
</dbReference>
<keyword evidence="7" id="KW-0349">Heme</keyword>
<keyword evidence="9" id="KW-0472">Membrane</keyword>
<gene>
    <name evidence="10" type="ORF">F0562_022846</name>
</gene>
<reference evidence="10 11" key="1">
    <citation type="submission" date="2019-09" db="EMBL/GenBank/DDBJ databases">
        <title>A chromosome-level genome assembly of the Chinese tupelo Nyssa sinensis.</title>
        <authorList>
            <person name="Yang X."/>
            <person name="Kang M."/>
            <person name="Yang Y."/>
            <person name="Xiong H."/>
            <person name="Wang M."/>
            <person name="Zhang Z."/>
            <person name="Wang Z."/>
            <person name="Wu H."/>
            <person name="Ma T."/>
            <person name="Liu J."/>
            <person name="Xi Z."/>
        </authorList>
    </citation>
    <scope>NUCLEOTIDE SEQUENCE [LARGE SCALE GENOMIC DNA]</scope>
    <source>
        <strain evidence="10">J267</strain>
        <tissue evidence="10">Leaf</tissue>
    </source>
</reference>
<evidence type="ECO:0000256" key="8">
    <source>
        <dbReference type="SAM" id="Coils"/>
    </source>
</evidence>
<organism evidence="10 11">
    <name type="scientific">Nyssa sinensis</name>
    <dbReference type="NCBI Taxonomy" id="561372"/>
    <lineage>
        <taxon>Eukaryota</taxon>
        <taxon>Viridiplantae</taxon>
        <taxon>Streptophyta</taxon>
        <taxon>Embryophyta</taxon>
        <taxon>Tracheophyta</taxon>
        <taxon>Spermatophyta</taxon>
        <taxon>Magnoliopsida</taxon>
        <taxon>eudicotyledons</taxon>
        <taxon>Gunneridae</taxon>
        <taxon>Pentapetalae</taxon>
        <taxon>asterids</taxon>
        <taxon>Cornales</taxon>
        <taxon>Nyssaceae</taxon>
        <taxon>Nyssa</taxon>
    </lineage>
</organism>
<dbReference type="GO" id="GO:0005506">
    <property type="term" value="F:iron ion binding"/>
    <property type="evidence" value="ECO:0007669"/>
    <property type="project" value="InterPro"/>
</dbReference>
<dbReference type="GO" id="GO:0016020">
    <property type="term" value="C:membrane"/>
    <property type="evidence" value="ECO:0007669"/>
    <property type="project" value="UniProtKB-SubCell"/>
</dbReference>
<dbReference type="InterPro" id="IPR017972">
    <property type="entry name" value="Cyt_P450_CS"/>
</dbReference>
<proteinExistence type="predicted"/>
<evidence type="ECO:0000256" key="1">
    <source>
        <dbReference type="ARBA" id="ARBA00004167"/>
    </source>
</evidence>
<evidence type="ECO:0000313" key="10">
    <source>
        <dbReference type="EMBL" id="KAA8541694.1"/>
    </source>
</evidence>
<dbReference type="GO" id="GO:0016709">
    <property type="term" value="F:oxidoreductase activity, acting on paired donors, with incorporation or reduction of molecular oxygen, NAD(P)H as one donor, and incorporation of one atom of oxygen"/>
    <property type="evidence" value="ECO:0007669"/>
    <property type="project" value="TreeGrafter"/>
</dbReference>
<evidence type="ECO:0000256" key="7">
    <source>
        <dbReference type="PIRSR" id="PIRSR602401-1"/>
    </source>
</evidence>
<keyword evidence="4 9" id="KW-1133">Transmembrane helix</keyword>
<keyword evidence="3 7" id="KW-0479">Metal-binding</keyword>
<evidence type="ECO:0008006" key="12">
    <source>
        <dbReference type="Google" id="ProtNLM"/>
    </source>
</evidence>
<dbReference type="PANTHER" id="PTHR24286:SF30">
    <property type="entry name" value="3-EPI-6-DEOXOCATHASTERONE 23-MONOOXYGENASE CYP90D1"/>
    <property type="match status" value="1"/>
</dbReference>
<evidence type="ECO:0000256" key="9">
    <source>
        <dbReference type="SAM" id="Phobius"/>
    </source>
</evidence>
<dbReference type="Gene3D" id="1.10.630.10">
    <property type="entry name" value="Cytochrome P450"/>
    <property type="match status" value="1"/>
</dbReference>
<dbReference type="GO" id="GO:0020037">
    <property type="term" value="F:heme binding"/>
    <property type="evidence" value="ECO:0007669"/>
    <property type="project" value="InterPro"/>
</dbReference>
<keyword evidence="8" id="KW-0175">Coiled coil</keyword>
<comment type="subcellular location">
    <subcellularLocation>
        <location evidence="1">Membrane</location>
        <topology evidence="1">Single-pass membrane protein</topology>
    </subcellularLocation>
</comment>
<keyword evidence="2 9" id="KW-0812">Transmembrane</keyword>
<protein>
    <recommendedName>
        <fullName evidence="12">3-epi-6-deoxocathasterone 23-monooxygenase</fullName>
    </recommendedName>
</protein>
<name>A0A5J5BG61_9ASTE</name>
<evidence type="ECO:0000256" key="6">
    <source>
        <dbReference type="ARBA" id="ARBA00023004"/>
    </source>
</evidence>
<feature type="binding site" description="axial binding residue" evidence="7">
    <location>
        <position position="397"/>
    </location>
    <ligand>
        <name>heme</name>
        <dbReference type="ChEBI" id="CHEBI:30413"/>
    </ligand>
    <ligandPart>
        <name>Fe</name>
        <dbReference type="ChEBI" id="CHEBI:18248"/>
    </ligandPart>
</feature>
<dbReference type="Proteomes" id="UP000325577">
    <property type="component" value="Linkage Group LG12"/>
</dbReference>
<evidence type="ECO:0000256" key="3">
    <source>
        <dbReference type="ARBA" id="ARBA00022723"/>
    </source>
</evidence>
<feature type="coiled-coil region" evidence="8">
    <location>
        <begin position="672"/>
        <end position="699"/>
    </location>
</feature>
<dbReference type="Pfam" id="PF00067">
    <property type="entry name" value="p450"/>
    <property type="match status" value="1"/>
</dbReference>
<dbReference type="GO" id="GO:0016132">
    <property type="term" value="P:brassinosteroid biosynthetic process"/>
    <property type="evidence" value="ECO:0007669"/>
    <property type="project" value="TreeGrafter"/>
</dbReference>
<evidence type="ECO:0000256" key="2">
    <source>
        <dbReference type="ARBA" id="ARBA00022692"/>
    </source>
</evidence>
<dbReference type="InterPro" id="IPR036396">
    <property type="entry name" value="Cyt_P450_sf"/>
</dbReference>
<dbReference type="CDD" id="cd11043">
    <property type="entry name" value="CYP90-like"/>
    <property type="match status" value="1"/>
</dbReference>
<evidence type="ECO:0000256" key="4">
    <source>
        <dbReference type="ARBA" id="ARBA00022989"/>
    </source>
</evidence>
<dbReference type="InterPro" id="IPR002401">
    <property type="entry name" value="Cyt_P450_E_grp-I"/>
</dbReference>
<dbReference type="PROSITE" id="PS00086">
    <property type="entry name" value="CYTOCHROME_P450"/>
    <property type="match status" value="1"/>
</dbReference>
<feature type="transmembrane region" description="Helical" evidence="9">
    <location>
        <begin position="6"/>
        <end position="24"/>
    </location>
</feature>
<keyword evidence="6 7" id="KW-0408">Iron</keyword>